<dbReference type="EMBL" id="BART01018764">
    <property type="protein sequence ID" value="GAG77773.1"/>
    <property type="molecule type" value="Genomic_DNA"/>
</dbReference>
<reference evidence="1" key="1">
    <citation type="journal article" date="2014" name="Front. Microbiol.">
        <title>High frequency of phylogenetically diverse reductive dehalogenase-homologous genes in deep subseafloor sedimentary metagenomes.</title>
        <authorList>
            <person name="Kawai M."/>
            <person name="Futagami T."/>
            <person name="Toyoda A."/>
            <person name="Takaki Y."/>
            <person name="Nishi S."/>
            <person name="Hori S."/>
            <person name="Arai W."/>
            <person name="Tsubouchi T."/>
            <person name="Morono Y."/>
            <person name="Uchiyama I."/>
            <person name="Ito T."/>
            <person name="Fujiyama A."/>
            <person name="Inagaki F."/>
            <person name="Takami H."/>
        </authorList>
    </citation>
    <scope>NUCLEOTIDE SEQUENCE</scope>
    <source>
        <strain evidence="1">Expedition CK06-06</strain>
    </source>
</reference>
<protein>
    <submittedName>
        <fullName evidence="1">Uncharacterized protein</fullName>
    </submittedName>
</protein>
<proteinExistence type="predicted"/>
<accession>X1B0D6</accession>
<dbReference type="AlphaFoldDB" id="X1B0D6"/>
<evidence type="ECO:0000313" key="1">
    <source>
        <dbReference type="EMBL" id="GAG77773.1"/>
    </source>
</evidence>
<comment type="caution">
    <text evidence="1">The sequence shown here is derived from an EMBL/GenBank/DDBJ whole genome shotgun (WGS) entry which is preliminary data.</text>
</comment>
<feature type="non-terminal residue" evidence="1">
    <location>
        <position position="1"/>
    </location>
</feature>
<organism evidence="1">
    <name type="scientific">marine sediment metagenome</name>
    <dbReference type="NCBI Taxonomy" id="412755"/>
    <lineage>
        <taxon>unclassified sequences</taxon>
        <taxon>metagenomes</taxon>
        <taxon>ecological metagenomes</taxon>
    </lineage>
</organism>
<gene>
    <name evidence="1" type="ORF">S01H4_35323</name>
</gene>
<sequence>GVIAEVQIYDTSSETIFDFNVWLRKVGVSQASLSMSISKKDMENMVDDLNKGTRFDGVSTISEPYELQGFVLSYFPTENEVTVNINGIFGDITVVINSLVFKHILTAVIELHTRGLIEGNAYIFEDGKMQFVSE</sequence>
<name>X1B0D6_9ZZZZ</name>